<gene>
    <name evidence="3" type="ORF">E2562_012149</name>
</gene>
<organism evidence="3 4">
    <name type="scientific">Oryza meyeriana var. granulata</name>
    <dbReference type="NCBI Taxonomy" id="110450"/>
    <lineage>
        <taxon>Eukaryota</taxon>
        <taxon>Viridiplantae</taxon>
        <taxon>Streptophyta</taxon>
        <taxon>Embryophyta</taxon>
        <taxon>Tracheophyta</taxon>
        <taxon>Spermatophyta</taxon>
        <taxon>Magnoliopsida</taxon>
        <taxon>Liliopsida</taxon>
        <taxon>Poales</taxon>
        <taxon>Poaceae</taxon>
        <taxon>BOP clade</taxon>
        <taxon>Oryzoideae</taxon>
        <taxon>Oryzeae</taxon>
        <taxon>Oryzinae</taxon>
        <taxon>Oryza</taxon>
        <taxon>Oryza meyeriana</taxon>
    </lineage>
</organism>
<accession>A0A6G1F7B9</accession>
<sequence length="71" mass="7308">MASSSLLLAYVVAAAMVSVVSCGPPKVPPGSNITASYDEKWLEARGTGTASPRVSAPTTMRVQGRQQGAFP</sequence>
<dbReference type="EMBL" id="SPHZ02000001">
    <property type="protein sequence ID" value="KAF0932817.1"/>
    <property type="molecule type" value="Genomic_DNA"/>
</dbReference>
<feature type="signal peptide" evidence="2">
    <location>
        <begin position="1"/>
        <end position="22"/>
    </location>
</feature>
<proteinExistence type="predicted"/>
<dbReference type="AlphaFoldDB" id="A0A6G1F7B9"/>
<dbReference type="Proteomes" id="UP000479710">
    <property type="component" value="Unassembled WGS sequence"/>
</dbReference>
<protein>
    <recommendedName>
        <fullName evidence="5">Phytocyanin domain-containing protein</fullName>
    </recommendedName>
</protein>
<keyword evidence="4" id="KW-1185">Reference proteome</keyword>
<feature type="compositionally biased region" description="Polar residues" evidence="1">
    <location>
        <begin position="48"/>
        <end position="71"/>
    </location>
</feature>
<evidence type="ECO:0000256" key="2">
    <source>
        <dbReference type="SAM" id="SignalP"/>
    </source>
</evidence>
<name>A0A6G1F7B9_9ORYZ</name>
<evidence type="ECO:0000313" key="3">
    <source>
        <dbReference type="EMBL" id="KAF0932817.1"/>
    </source>
</evidence>
<feature type="region of interest" description="Disordered" evidence="1">
    <location>
        <begin position="46"/>
        <end position="71"/>
    </location>
</feature>
<evidence type="ECO:0008006" key="5">
    <source>
        <dbReference type="Google" id="ProtNLM"/>
    </source>
</evidence>
<feature type="chain" id="PRO_5026190400" description="Phytocyanin domain-containing protein" evidence="2">
    <location>
        <begin position="23"/>
        <end position="71"/>
    </location>
</feature>
<keyword evidence="2" id="KW-0732">Signal</keyword>
<evidence type="ECO:0000256" key="1">
    <source>
        <dbReference type="SAM" id="MobiDB-lite"/>
    </source>
</evidence>
<evidence type="ECO:0000313" key="4">
    <source>
        <dbReference type="Proteomes" id="UP000479710"/>
    </source>
</evidence>
<reference evidence="3 4" key="1">
    <citation type="submission" date="2019-11" db="EMBL/GenBank/DDBJ databases">
        <title>Whole genome sequence of Oryza granulata.</title>
        <authorList>
            <person name="Li W."/>
        </authorList>
    </citation>
    <scope>NUCLEOTIDE SEQUENCE [LARGE SCALE GENOMIC DNA]</scope>
    <source>
        <strain evidence="4">cv. Menghai</strain>
        <tissue evidence="3">Leaf</tissue>
    </source>
</reference>
<comment type="caution">
    <text evidence="3">The sequence shown here is derived from an EMBL/GenBank/DDBJ whole genome shotgun (WGS) entry which is preliminary data.</text>
</comment>